<feature type="region of interest" description="Disordered" evidence="1">
    <location>
        <begin position="1"/>
        <end position="76"/>
    </location>
</feature>
<keyword evidence="2" id="KW-0812">Transmembrane</keyword>
<sequence length="203" mass="20641">MRGCGPSADGHGGAGVVPPPAAAAVGASPATLPPPRHWRRMPPPPPPPRPSAAPATRRRRHTGGRVRRRRASGGTPRWGVAAATTILVAVAVAVAAGATPAAGCEFAYDPIRCLNALNSGVFPCLCPTSNWFYTWTCCLPGPDGIDDPAAPLANSCWCESKPTGGAYGAVGGLVVTTLACLAVAGVNAWRGVGFQVVDEAEDD</sequence>
<feature type="transmembrane region" description="Helical" evidence="2">
    <location>
        <begin position="78"/>
        <end position="98"/>
    </location>
</feature>
<organism evidence="3 4">
    <name type="scientific">Porphyra umbilicalis</name>
    <name type="common">Purple laver</name>
    <name type="synonym">Red alga</name>
    <dbReference type="NCBI Taxonomy" id="2786"/>
    <lineage>
        <taxon>Eukaryota</taxon>
        <taxon>Rhodophyta</taxon>
        <taxon>Bangiophyceae</taxon>
        <taxon>Bangiales</taxon>
        <taxon>Bangiaceae</taxon>
        <taxon>Porphyra</taxon>
    </lineage>
</organism>
<dbReference type="Proteomes" id="UP000218209">
    <property type="component" value="Unassembled WGS sequence"/>
</dbReference>
<evidence type="ECO:0000313" key="4">
    <source>
        <dbReference type="Proteomes" id="UP000218209"/>
    </source>
</evidence>
<dbReference type="EMBL" id="KV918919">
    <property type="protein sequence ID" value="OSX75090.1"/>
    <property type="molecule type" value="Genomic_DNA"/>
</dbReference>
<name>A0A1X6P2X2_PORUM</name>
<evidence type="ECO:0000256" key="2">
    <source>
        <dbReference type="SAM" id="Phobius"/>
    </source>
</evidence>
<accession>A0A1X6P2X2</accession>
<proteinExistence type="predicted"/>
<gene>
    <name evidence="3" type="ORF">BU14_0256s0043</name>
</gene>
<keyword evidence="4" id="KW-1185">Reference proteome</keyword>
<keyword evidence="2" id="KW-0472">Membrane</keyword>
<evidence type="ECO:0000313" key="3">
    <source>
        <dbReference type="EMBL" id="OSX75090.1"/>
    </source>
</evidence>
<feature type="compositionally biased region" description="Basic residues" evidence="1">
    <location>
        <begin position="56"/>
        <end position="71"/>
    </location>
</feature>
<keyword evidence="2" id="KW-1133">Transmembrane helix</keyword>
<protein>
    <submittedName>
        <fullName evidence="3">Uncharacterized protein</fullName>
    </submittedName>
</protein>
<reference evidence="3 4" key="1">
    <citation type="submission" date="2017-03" db="EMBL/GenBank/DDBJ databases">
        <title>WGS assembly of Porphyra umbilicalis.</title>
        <authorList>
            <person name="Brawley S.H."/>
            <person name="Blouin N.A."/>
            <person name="Ficko-Blean E."/>
            <person name="Wheeler G.L."/>
            <person name="Lohr M."/>
            <person name="Goodson H.V."/>
            <person name="Jenkins J.W."/>
            <person name="Blaby-Haas C.E."/>
            <person name="Helliwell K.E."/>
            <person name="Chan C."/>
            <person name="Marriage T."/>
            <person name="Bhattacharya D."/>
            <person name="Klein A.S."/>
            <person name="Badis Y."/>
            <person name="Brodie J."/>
            <person name="Cao Y."/>
            <person name="Collen J."/>
            <person name="Dittami S.M."/>
            <person name="Gachon C.M."/>
            <person name="Green B.R."/>
            <person name="Karpowicz S."/>
            <person name="Kim J.W."/>
            <person name="Kudahl U."/>
            <person name="Lin S."/>
            <person name="Michel G."/>
            <person name="Mittag M."/>
            <person name="Olson B.J."/>
            <person name="Pangilinan J."/>
            <person name="Peng Y."/>
            <person name="Qiu H."/>
            <person name="Shu S."/>
            <person name="Singer J.T."/>
            <person name="Smith A.G."/>
            <person name="Sprecher B.N."/>
            <person name="Wagner V."/>
            <person name="Wang W."/>
            <person name="Wang Z.-Y."/>
            <person name="Yan J."/>
            <person name="Yarish C."/>
            <person name="Zoeuner-Riek S."/>
            <person name="Zhuang Y."/>
            <person name="Zou Y."/>
            <person name="Lindquist E.A."/>
            <person name="Grimwood J."/>
            <person name="Barry K."/>
            <person name="Rokhsar D.S."/>
            <person name="Schmutz J."/>
            <person name="Stiller J.W."/>
            <person name="Grossman A.R."/>
            <person name="Prochnik S.E."/>
        </authorList>
    </citation>
    <scope>NUCLEOTIDE SEQUENCE [LARGE SCALE GENOMIC DNA]</scope>
    <source>
        <strain evidence="3">4086291</strain>
    </source>
</reference>
<evidence type="ECO:0000256" key="1">
    <source>
        <dbReference type="SAM" id="MobiDB-lite"/>
    </source>
</evidence>
<dbReference type="AlphaFoldDB" id="A0A1X6P2X2"/>
<feature type="compositionally biased region" description="Pro residues" evidence="1">
    <location>
        <begin position="31"/>
        <end position="51"/>
    </location>
</feature>